<feature type="transmembrane region" description="Helical" evidence="1">
    <location>
        <begin position="42"/>
        <end position="66"/>
    </location>
</feature>
<dbReference type="Proteomes" id="UP000597762">
    <property type="component" value="Unassembled WGS sequence"/>
</dbReference>
<feature type="transmembrane region" description="Helical" evidence="1">
    <location>
        <begin position="119"/>
        <end position="139"/>
    </location>
</feature>
<evidence type="ECO:0000256" key="1">
    <source>
        <dbReference type="SAM" id="Phobius"/>
    </source>
</evidence>
<reference evidence="2" key="1">
    <citation type="submission" date="2021-01" db="EMBL/GenBank/DDBJ databases">
        <authorList>
            <person name="Li R."/>
            <person name="Bekaert M."/>
        </authorList>
    </citation>
    <scope>NUCLEOTIDE SEQUENCE</scope>
    <source>
        <strain evidence="2">Farmed</strain>
    </source>
</reference>
<feature type="transmembrane region" description="Helical" evidence="1">
    <location>
        <begin position="301"/>
        <end position="321"/>
    </location>
</feature>
<evidence type="ECO:0000313" key="2">
    <source>
        <dbReference type="EMBL" id="CAE1328675.1"/>
    </source>
</evidence>
<feature type="transmembrane region" description="Helical" evidence="1">
    <location>
        <begin position="268"/>
        <end position="294"/>
    </location>
</feature>
<feature type="transmembrane region" description="Helical" evidence="1">
    <location>
        <begin position="341"/>
        <end position="362"/>
    </location>
</feature>
<feature type="transmembrane region" description="Helical" evidence="1">
    <location>
        <begin position="86"/>
        <end position="107"/>
    </location>
</feature>
<feature type="transmembrane region" description="Helical" evidence="1">
    <location>
        <begin position="181"/>
        <end position="204"/>
    </location>
</feature>
<name>A0A812ERK6_ACAPH</name>
<feature type="transmembrane region" description="Helical" evidence="1">
    <location>
        <begin position="145"/>
        <end position="169"/>
    </location>
</feature>
<keyword evidence="1" id="KW-0812">Transmembrane</keyword>
<sequence length="394" mass="46719">MRAARFSGFGCFLSHNDFLFFDELISIAVTDRTRKHITCHRLSTNPILSVTLSLFLCLPLSLFIYLSHSLLSFSPSSLIFQISSYLYFHFLFLVLMVHMLFLSFSSFSSRSNFPLSSFIIYFHLPCYYFDSNFLFPFNFPSSCVFFLITSFHFLCYFFDLNIPFFLLIFPLLRVRNEFSLFFVFTILYFFYFLSFQFFFFLVMLNGLLTVHAFFLICSPSISFFSLLFDDKFSYGHSFFSHFFYTLLLIFFFSSFIFWVYLFNISEDVFSSFIAFFYYIFIGIFIFPSFFVIIFSQYSFPFSRFSVLLVSFSSILDLLFFLRSHIRSFLLHDMHSYSMSSFFTLCPAFAFDGFVHISCQHNLNPEGKDKEKRKTRPANFKNAKDVQYGIKGLKS</sequence>
<keyword evidence="1" id="KW-1133">Transmembrane helix</keyword>
<proteinExistence type="predicted"/>
<organism evidence="2 3">
    <name type="scientific">Acanthosepion pharaonis</name>
    <name type="common">Pharaoh cuttlefish</name>
    <name type="synonym">Sepia pharaonis</name>
    <dbReference type="NCBI Taxonomy" id="158019"/>
    <lineage>
        <taxon>Eukaryota</taxon>
        <taxon>Metazoa</taxon>
        <taxon>Spiralia</taxon>
        <taxon>Lophotrochozoa</taxon>
        <taxon>Mollusca</taxon>
        <taxon>Cephalopoda</taxon>
        <taxon>Coleoidea</taxon>
        <taxon>Decapodiformes</taxon>
        <taxon>Sepiida</taxon>
        <taxon>Sepiina</taxon>
        <taxon>Sepiidae</taxon>
        <taxon>Acanthosepion</taxon>
    </lineage>
</organism>
<protein>
    <submittedName>
        <fullName evidence="2">Uncharacterized protein</fullName>
    </submittedName>
</protein>
<feature type="transmembrane region" description="Helical" evidence="1">
    <location>
        <begin position="241"/>
        <end position="262"/>
    </location>
</feature>
<accession>A0A812ERK6</accession>
<comment type="caution">
    <text evidence="2">The sequence shown here is derived from an EMBL/GenBank/DDBJ whole genome shotgun (WGS) entry which is preliminary data.</text>
</comment>
<keyword evidence="3" id="KW-1185">Reference proteome</keyword>
<feature type="transmembrane region" description="Helical" evidence="1">
    <location>
        <begin position="210"/>
        <end position="229"/>
    </location>
</feature>
<gene>
    <name evidence="2" type="ORF">SPHA_78317</name>
</gene>
<evidence type="ECO:0000313" key="3">
    <source>
        <dbReference type="Proteomes" id="UP000597762"/>
    </source>
</evidence>
<dbReference type="EMBL" id="CAHIKZ030005535">
    <property type="protein sequence ID" value="CAE1328675.1"/>
    <property type="molecule type" value="Genomic_DNA"/>
</dbReference>
<keyword evidence="1" id="KW-0472">Membrane</keyword>
<dbReference type="AlphaFoldDB" id="A0A812ERK6"/>